<reference evidence="2" key="1">
    <citation type="submission" date="2020-01" db="EMBL/GenBank/DDBJ databases">
        <authorList>
            <person name="Rat A."/>
        </authorList>
    </citation>
    <scope>NUCLEOTIDE SEQUENCE</scope>
    <source>
        <strain evidence="2">LMG 31228</strain>
    </source>
</reference>
<keyword evidence="1" id="KW-0812">Transmembrane</keyword>
<evidence type="ECO:0000256" key="1">
    <source>
        <dbReference type="SAM" id="Phobius"/>
    </source>
</evidence>
<keyword evidence="3" id="KW-1185">Reference proteome</keyword>
<reference evidence="2" key="2">
    <citation type="journal article" date="2021" name="Syst. Appl. Microbiol.">
        <title>Roseomonas hellenica sp. nov., isolated from roots of wild-growing Alkanna tinctoria.</title>
        <authorList>
            <person name="Rat A."/>
            <person name="Naranjo H.D."/>
            <person name="Lebbe L."/>
            <person name="Cnockaert M."/>
            <person name="Krigas N."/>
            <person name="Grigoriadou K."/>
            <person name="Maloupa E."/>
            <person name="Willems A."/>
        </authorList>
    </citation>
    <scope>NUCLEOTIDE SEQUENCE</scope>
    <source>
        <strain evidence="2">LMG 31228</strain>
    </source>
</reference>
<feature type="transmembrane region" description="Helical" evidence="1">
    <location>
        <begin position="94"/>
        <end position="114"/>
    </location>
</feature>
<dbReference type="Proteomes" id="UP001138709">
    <property type="component" value="Unassembled WGS sequence"/>
</dbReference>
<organism evidence="2 3">
    <name type="scientific">Neoroseomonas eburnea</name>
    <dbReference type="NCBI Taxonomy" id="1346889"/>
    <lineage>
        <taxon>Bacteria</taxon>
        <taxon>Pseudomonadati</taxon>
        <taxon>Pseudomonadota</taxon>
        <taxon>Alphaproteobacteria</taxon>
        <taxon>Acetobacterales</taxon>
        <taxon>Acetobacteraceae</taxon>
        <taxon>Neoroseomonas</taxon>
    </lineage>
</organism>
<name>A0A9X9XFV3_9PROT</name>
<dbReference type="EMBL" id="JAAEDL010000020">
    <property type="protein sequence ID" value="MBR0682589.1"/>
    <property type="molecule type" value="Genomic_DNA"/>
</dbReference>
<dbReference type="RefSeq" id="WP_211848121.1">
    <property type="nucleotide sequence ID" value="NZ_JAAEDL010000020.1"/>
</dbReference>
<protein>
    <submittedName>
        <fullName evidence="2">Uncharacterized protein</fullName>
    </submittedName>
</protein>
<evidence type="ECO:0000313" key="3">
    <source>
        <dbReference type="Proteomes" id="UP001138709"/>
    </source>
</evidence>
<sequence length="115" mass="12081">MAWVAAIGVGLLGALSLVSSVVAAIVTLHSRRAFEAALVDGSDDGLRARGMVLVERVRNPLLRWIINRRTGAMAGKVLAGVVRDRFSTLLRGSVVGAVMGVAAIILAFFIPGLMQ</sequence>
<evidence type="ECO:0000313" key="2">
    <source>
        <dbReference type="EMBL" id="MBR0682589.1"/>
    </source>
</evidence>
<proteinExistence type="predicted"/>
<keyword evidence="1" id="KW-1133">Transmembrane helix</keyword>
<gene>
    <name evidence="2" type="ORF">GXW74_19005</name>
</gene>
<dbReference type="AlphaFoldDB" id="A0A9X9XFV3"/>
<accession>A0A9X9XFV3</accession>
<comment type="caution">
    <text evidence="2">The sequence shown here is derived from an EMBL/GenBank/DDBJ whole genome shotgun (WGS) entry which is preliminary data.</text>
</comment>
<keyword evidence="1" id="KW-0472">Membrane</keyword>